<gene>
    <name evidence="5" type="ORF">DSM5745_01022</name>
</gene>
<evidence type="ECO:0000256" key="2">
    <source>
        <dbReference type="ARBA" id="ARBA00022827"/>
    </source>
</evidence>
<dbReference type="SUPFAM" id="SSF51905">
    <property type="entry name" value="FAD/NAD(P)-binding domain"/>
    <property type="match status" value="1"/>
</dbReference>
<dbReference type="Pfam" id="PF21274">
    <property type="entry name" value="Rng_hyd_C"/>
    <property type="match status" value="1"/>
</dbReference>
<organism evidence="5 6">
    <name type="scientific">Aspergillus mulundensis</name>
    <dbReference type="NCBI Taxonomy" id="1810919"/>
    <lineage>
        <taxon>Eukaryota</taxon>
        <taxon>Fungi</taxon>
        <taxon>Dikarya</taxon>
        <taxon>Ascomycota</taxon>
        <taxon>Pezizomycotina</taxon>
        <taxon>Eurotiomycetes</taxon>
        <taxon>Eurotiomycetidae</taxon>
        <taxon>Eurotiales</taxon>
        <taxon>Aspergillaceae</taxon>
        <taxon>Aspergillus</taxon>
        <taxon>Aspergillus subgen. Nidulantes</taxon>
    </lineage>
</organism>
<feature type="domain" description="FAD-binding" evidence="4">
    <location>
        <begin position="2"/>
        <end position="392"/>
    </location>
</feature>
<accession>A0A3D8T576</accession>
<keyword evidence="1" id="KW-0285">Flavoprotein</keyword>
<dbReference type="Gene3D" id="3.50.50.60">
    <property type="entry name" value="FAD/NAD(P)-binding domain"/>
    <property type="match status" value="1"/>
</dbReference>
<dbReference type="InterPro" id="IPR036188">
    <property type="entry name" value="FAD/NAD-bd_sf"/>
</dbReference>
<reference evidence="5 6" key="1">
    <citation type="journal article" date="2018" name="IMA Fungus">
        <title>IMA Genome-F 9: Draft genome sequence of Annulohypoxylon stygium, Aspergillus mulundensis, Berkeleyomyces basicola (syn. Thielaviopsis basicola), Ceratocystis smalleyi, two Cercospora beticola strains, Coleophoma cylindrospora, Fusarium fracticaudum, Phialophora cf. hyalina, and Morchella septimelata.</title>
        <authorList>
            <person name="Wingfield B.D."/>
            <person name="Bills G.F."/>
            <person name="Dong Y."/>
            <person name="Huang W."/>
            <person name="Nel W.J."/>
            <person name="Swalarsk-Parry B.S."/>
            <person name="Vaghefi N."/>
            <person name="Wilken P.M."/>
            <person name="An Z."/>
            <person name="de Beer Z.W."/>
            <person name="De Vos L."/>
            <person name="Chen L."/>
            <person name="Duong T.A."/>
            <person name="Gao Y."/>
            <person name="Hammerbacher A."/>
            <person name="Kikkert J.R."/>
            <person name="Li Y."/>
            <person name="Li H."/>
            <person name="Li K."/>
            <person name="Li Q."/>
            <person name="Liu X."/>
            <person name="Ma X."/>
            <person name="Naidoo K."/>
            <person name="Pethybridge S.J."/>
            <person name="Sun J."/>
            <person name="Steenkamp E.T."/>
            <person name="van der Nest M.A."/>
            <person name="van Wyk S."/>
            <person name="Wingfield M.J."/>
            <person name="Xiong C."/>
            <person name="Yue Q."/>
            <person name="Zhang X."/>
        </authorList>
    </citation>
    <scope>NUCLEOTIDE SEQUENCE [LARGE SCALE GENOMIC DNA]</scope>
    <source>
        <strain evidence="5 6">DSM 5745</strain>
    </source>
</reference>
<dbReference type="PANTHER" id="PTHR43004:SF6">
    <property type="entry name" value="FAD_NAD(P)-BINDING OXIDOREDUCTASE FAMILY PROTEIN"/>
    <property type="match status" value="1"/>
</dbReference>
<proteinExistence type="predicted"/>
<evidence type="ECO:0000256" key="1">
    <source>
        <dbReference type="ARBA" id="ARBA00022630"/>
    </source>
</evidence>
<dbReference type="GeneID" id="38111392"/>
<dbReference type="STRING" id="1810919.A0A3D8T576"/>
<protein>
    <recommendedName>
        <fullName evidence="4">FAD-binding domain-containing protein</fullName>
    </recommendedName>
</protein>
<evidence type="ECO:0000313" key="6">
    <source>
        <dbReference type="Proteomes" id="UP000256690"/>
    </source>
</evidence>
<dbReference type="Proteomes" id="UP000256690">
    <property type="component" value="Unassembled WGS sequence"/>
</dbReference>
<evidence type="ECO:0000256" key="3">
    <source>
        <dbReference type="ARBA" id="ARBA00023002"/>
    </source>
</evidence>
<dbReference type="Pfam" id="PF01494">
    <property type="entry name" value="FAD_binding_3"/>
    <property type="match status" value="1"/>
</dbReference>
<keyword evidence="3" id="KW-0560">Oxidoreductase</keyword>
<dbReference type="GO" id="GO:0016709">
    <property type="term" value="F:oxidoreductase activity, acting on paired donors, with incorporation or reduction of molecular oxygen, NAD(P)H as one donor, and incorporation of one atom of oxygen"/>
    <property type="evidence" value="ECO:0007669"/>
    <property type="project" value="UniProtKB-ARBA"/>
</dbReference>
<name>A0A3D8T576_9EURO</name>
<sequence>MSIIIIGGGPTALLTSIYLSTYKIPHTLFDQRPGGAPEPALITLNFRTMEILRALKLEDAVLAAAAPPSRTKVAWYTNLGANGREIFTRDALGGGIYEEEYAYYSPCRTAHLSQAQLEGILLQRARELNPTGICSAEVLALGEDAEGVTVTVRHGDSMNPDAAAGEIRTCRASYAIAAEAEADGARIAPALGIAMSMSGEEDIMEIDLVSVHFRAPLSLVHDPNVLVASFIDPARGASGTLTQLGPYPCANPDAEEWLLSWAVHPHAPKPDSNEILHRLVRTLDLPPSLLSRMRPLRTTHKRVSPLVADHYHSAQGRIFLVGASAHRIPDAPGGGSGTGSGSIGANTTFQDVQNLAWKLALTLRNPGQMQHTLPNNLLSTYEAERRPIALRVAGDCVSDWRRHAGVSAMDRALGVYPAQTVEENVASLNAYFEPSHPLHAQRRQAVLDAQGVLDRGLHAPGTEGGWFYETDITSVSHGAQVNENSFDVHRYHVFPEEGHHLPHFWVRRREFTRSSRKLIRTDKLVLLAKDRRWSGFKREVDEVDVEILKGGLECWRDVHGAWEGLGLEADEALLVRPDGVIAWRLDGSYLGSTEYFAKVVTREVLRYYNN</sequence>
<comment type="caution">
    <text evidence="5">The sequence shown here is derived from an EMBL/GenBank/DDBJ whole genome shotgun (WGS) entry which is preliminary data.</text>
</comment>
<dbReference type="GO" id="GO:0071949">
    <property type="term" value="F:FAD binding"/>
    <property type="evidence" value="ECO:0007669"/>
    <property type="project" value="InterPro"/>
</dbReference>
<dbReference type="RefSeq" id="XP_026608883.1">
    <property type="nucleotide sequence ID" value="XM_026743038.1"/>
</dbReference>
<dbReference type="InterPro" id="IPR002938">
    <property type="entry name" value="FAD-bd"/>
</dbReference>
<dbReference type="PANTHER" id="PTHR43004">
    <property type="entry name" value="TRK SYSTEM POTASSIUM UPTAKE PROTEIN"/>
    <property type="match status" value="1"/>
</dbReference>
<dbReference type="Gene3D" id="3.40.30.120">
    <property type="match status" value="1"/>
</dbReference>
<dbReference type="OrthoDB" id="2690153at2759"/>
<dbReference type="AlphaFoldDB" id="A0A3D8T576"/>
<keyword evidence="6" id="KW-1185">Reference proteome</keyword>
<evidence type="ECO:0000313" key="5">
    <source>
        <dbReference type="EMBL" id="RDW93700.1"/>
    </source>
</evidence>
<evidence type="ECO:0000259" key="4">
    <source>
        <dbReference type="Pfam" id="PF01494"/>
    </source>
</evidence>
<keyword evidence="2" id="KW-0274">FAD</keyword>
<dbReference type="PRINTS" id="PR00420">
    <property type="entry name" value="RNGMNOXGNASE"/>
</dbReference>
<dbReference type="GO" id="GO:0006744">
    <property type="term" value="P:ubiquinone biosynthetic process"/>
    <property type="evidence" value="ECO:0007669"/>
    <property type="project" value="TreeGrafter"/>
</dbReference>
<dbReference type="EMBL" id="PVWQ01000001">
    <property type="protein sequence ID" value="RDW93700.1"/>
    <property type="molecule type" value="Genomic_DNA"/>
</dbReference>
<dbReference type="GO" id="GO:0005739">
    <property type="term" value="C:mitochondrion"/>
    <property type="evidence" value="ECO:0007669"/>
    <property type="project" value="TreeGrafter"/>
</dbReference>
<dbReference type="InterPro" id="IPR050641">
    <property type="entry name" value="RIFMO-like"/>
</dbReference>
<dbReference type="Gene3D" id="3.30.9.10">
    <property type="entry name" value="D-Amino Acid Oxidase, subunit A, domain 2"/>
    <property type="match status" value="1"/>
</dbReference>